<protein>
    <recommendedName>
        <fullName evidence="3">YD repeat-containing protein</fullName>
    </recommendedName>
</protein>
<comment type="caution">
    <text evidence="1">The sequence shown here is derived from an EMBL/GenBank/DDBJ whole genome shotgun (WGS) entry which is preliminary data.</text>
</comment>
<keyword evidence="2" id="KW-1185">Reference proteome</keyword>
<evidence type="ECO:0000313" key="1">
    <source>
        <dbReference type="EMBL" id="MFD2890626.1"/>
    </source>
</evidence>
<sequence>MSKIFFLITFLIFKISFSQSLHQLDQIDDLENLKEYKKIIIQYPHLKKFKAKHIFSLKNGKIVKYRINKSVYKTYYHYNANNDVDYQIINQKIKENKQKRITTDTIFYKLKYNSDNQLTESDYSLKKCFSNFNKSGLPQIIENCDSKINNDSILEKDFKTEFQYDSNNRISKKTSYSILYKKIETNEIYYTYDENGNLTQLERKDTPKVDYPIYSLGSLPLYENERFRYHFNKDGIWTKKYWIVEGEEYLIEKRKLVK</sequence>
<gene>
    <name evidence="1" type="ORF">ACFS5J_01175</name>
</gene>
<dbReference type="RefSeq" id="WP_379810093.1">
    <property type="nucleotide sequence ID" value="NZ_JBHUPC010000006.1"/>
</dbReference>
<evidence type="ECO:0000313" key="2">
    <source>
        <dbReference type="Proteomes" id="UP001597534"/>
    </source>
</evidence>
<dbReference type="Proteomes" id="UP001597534">
    <property type="component" value="Unassembled WGS sequence"/>
</dbReference>
<evidence type="ECO:0008006" key="3">
    <source>
        <dbReference type="Google" id="ProtNLM"/>
    </source>
</evidence>
<name>A0ABW5YI05_9FLAO</name>
<dbReference type="Gene3D" id="2.40.128.720">
    <property type="match status" value="1"/>
</dbReference>
<organism evidence="1 2">
    <name type="scientific">Flavobacterium chuncheonense</name>
    <dbReference type="NCBI Taxonomy" id="2026653"/>
    <lineage>
        <taxon>Bacteria</taxon>
        <taxon>Pseudomonadati</taxon>
        <taxon>Bacteroidota</taxon>
        <taxon>Flavobacteriia</taxon>
        <taxon>Flavobacteriales</taxon>
        <taxon>Flavobacteriaceae</taxon>
        <taxon>Flavobacterium</taxon>
    </lineage>
</organism>
<proteinExistence type="predicted"/>
<dbReference type="EMBL" id="JBHUPC010000006">
    <property type="protein sequence ID" value="MFD2890626.1"/>
    <property type="molecule type" value="Genomic_DNA"/>
</dbReference>
<accession>A0ABW5YI05</accession>
<reference evidence="2" key="1">
    <citation type="journal article" date="2019" name="Int. J. Syst. Evol. Microbiol.">
        <title>The Global Catalogue of Microorganisms (GCM) 10K type strain sequencing project: providing services to taxonomists for standard genome sequencing and annotation.</title>
        <authorList>
            <consortium name="The Broad Institute Genomics Platform"/>
            <consortium name="The Broad Institute Genome Sequencing Center for Infectious Disease"/>
            <person name="Wu L."/>
            <person name="Ma J."/>
        </authorList>
    </citation>
    <scope>NUCLEOTIDE SEQUENCE [LARGE SCALE GENOMIC DNA]</scope>
    <source>
        <strain evidence="2">KCTC 22671</strain>
    </source>
</reference>